<dbReference type="GO" id="GO:0046688">
    <property type="term" value="P:response to copper ion"/>
    <property type="evidence" value="ECO:0007669"/>
    <property type="project" value="InterPro"/>
</dbReference>
<sequence length="220" mass="23097">MQKTLTTRLGVWFAALMTTLGLVLAPQLAHAHDVLIESTPEVGSTVETTPAEVRLRFSGTPLSGEGLANLIRVTDAQGNQWQDGDPAVEGYELAVPLCEGLPQGEYTVAYRVIYSDGHTGEESFSFTNADPNAPTQGAPQDCGEAVAADSPSASETQAPQTNEPQATSDAEEANQENSSASIPAWIWISAIAGIVVVATVVVMLLRGSRVGEQSDAEDDA</sequence>
<dbReference type="GO" id="GO:0005507">
    <property type="term" value="F:copper ion binding"/>
    <property type="evidence" value="ECO:0007669"/>
    <property type="project" value="InterPro"/>
</dbReference>
<keyword evidence="4" id="KW-0186">Copper</keyword>
<dbReference type="EMBL" id="LXEY01000017">
    <property type="protein sequence ID" value="OAV61170.1"/>
    <property type="molecule type" value="Genomic_DNA"/>
</dbReference>
<feature type="signal peptide" evidence="7">
    <location>
        <begin position="1"/>
        <end position="31"/>
    </location>
</feature>
<gene>
    <name evidence="9" type="ORF">A6F49_09350</name>
</gene>
<dbReference type="GO" id="GO:0005886">
    <property type="term" value="C:plasma membrane"/>
    <property type="evidence" value="ECO:0007669"/>
    <property type="project" value="TreeGrafter"/>
</dbReference>
<dbReference type="InterPro" id="IPR032694">
    <property type="entry name" value="CopC/D"/>
</dbReference>
<dbReference type="GO" id="GO:0030313">
    <property type="term" value="C:cell envelope"/>
    <property type="evidence" value="ECO:0007669"/>
    <property type="project" value="UniProtKB-SubCell"/>
</dbReference>
<dbReference type="RefSeq" id="WP_043057778.1">
    <property type="nucleotide sequence ID" value="NZ_LXEY01000017.1"/>
</dbReference>
<reference evidence="9 10" key="1">
    <citation type="submission" date="2016-04" db="EMBL/GenBank/DDBJ databases">
        <title>First whole genome shotgun sequence of the bacterium Enteractinococcus sp. strain UASWS1574.</title>
        <authorList>
            <person name="Crovadore J."/>
            <person name="Chablais R."/>
            <person name="Lefort F."/>
        </authorList>
    </citation>
    <scope>NUCLEOTIDE SEQUENCE [LARGE SCALE GENOMIC DNA]</scope>
    <source>
        <strain evidence="9 10">UASWS1574</strain>
    </source>
</reference>
<feature type="compositionally biased region" description="Polar residues" evidence="5">
    <location>
        <begin position="123"/>
        <end position="138"/>
    </location>
</feature>
<dbReference type="GO" id="GO:0042597">
    <property type="term" value="C:periplasmic space"/>
    <property type="evidence" value="ECO:0007669"/>
    <property type="project" value="InterPro"/>
</dbReference>
<name>A0A1B7LZU7_9MICC</name>
<dbReference type="AlphaFoldDB" id="A0A1B7LZU7"/>
<keyword evidence="2" id="KW-0479">Metal-binding</keyword>
<evidence type="ECO:0000256" key="1">
    <source>
        <dbReference type="ARBA" id="ARBA00004196"/>
    </source>
</evidence>
<keyword evidence="6" id="KW-1133">Transmembrane helix</keyword>
<feature type="compositionally biased region" description="Polar residues" evidence="5">
    <location>
        <begin position="151"/>
        <end position="168"/>
    </location>
</feature>
<evidence type="ECO:0000256" key="2">
    <source>
        <dbReference type="ARBA" id="ARBA00022723"/>
    </source>
</evidence>
<comment type="subcellular location">
    <subcellularLocation>
        <location evidence="1">Cell envelope</location>
    </subcellularLocation>
</comment>
<dbReference type="SUPFAM" id="SSF81296">
    <property type="entry name" value="E set domains"/>
    <property type="match status" value="1"/>
</dbReference>
<dbReference type="Pfam" id="PF04234">
    <property type="entry name" value="CopC"/>
    <property type="match status" value="1"/>
</dbReference>
<dbReference type="InterPro" id="IPR014756">
    <property type="entry name" value="Ig_E-set"/>
</dbReference>
<evidence type="ECO:0000256" key="5">
    <source>
        <dbReference type="SAM" id="MobiDB-lite"/>
    </source>
</evidence>
<dbReference type="OrthoDB" id="5242236at2"/>
<dbReference type="Proteomes" id="UP000078292">
    <property type="component" value="Unassembled WGS sequence"/>
</dbReference>
<keyword evidence="6" id="KW-0812">Transmembrane</keyword>
<evidence type="ECO:0000256" key="4">
    <source>
        <dbReference type="ARBA" id="ARBA00023008"/>
    </source>
</evidence>
<accession>A0A1B7LZU7</accession>
<dbReference type="GO" id="GO:0006825">
    <property type="term" value="P:copper ion transport"/>
    <property type="evidence" value="ECO:0007669"/>
    <property type="project" value="InterPro"/>
</dbReference>
<feature type="domain" description="CopC" evidence="8">
    <location>
        <begin position="32"/>
        <end position="127"/>
    </location>
</feature>
<evidence type="ECO:0000256" key="6">
    <source>
        <dbReference type="SAM" id="Phobius"/>
    </source>
</evidence>
<keyword evidence="6" id="KW-0472">Membrane</keyword>
<evidence type="ECO:0000256" key="3">
    <source>
        <dbReference type="ARBA" id="ARBA00022729"/>
    </source>
</evidence>
<keyword evidence="3 7" id="KW-0732">Signal</keyword>
<comment type="caution">
    <text evidence="9">The sequence shown here is derived from an EMBL/GenBank/DDBJ whole genome shotgun (WGS) entry which is preliminary data.</text>
</comment>
<evidence type="ECO:0000256" key="7">
    <source>
        <dbReference type="SAM" id="SignalP"/>
    </source>
</evidence>
<dbReference type="InterPro" id="IPR007348">
    <property type="entry name" value="CopC_dom"/>
</dbReference>
<keyword evidence="10" id="KW-1185">Reference proteome</keyword>
<dbReference type="InterPro" id="IPR014755">
    <property type="entry name" value="Cu-Rt/internalin_Ig-like"/>
</dbReference>
<dbReference type="PANTHER" id="PTHR34820:SF4">
    <property type="entry name" value="INNER MEMBRANE PROTEIN YEBZ"/>
    <property type="match status" value="1"/>
</dbReference>
<evidence type="ECO:0000313" key="10">
    <source>
        <dbReference type="Proteomes" id="UP000078292"/>
    </source>
</evidence>
<dbReference type="Gene3D" id="2.60.40.1220">
    <property type="match status" value="1"/>
</dbReference>
<dbReference type="STRING" id="1837282.A6F49_09350"/>
<organism evidence="9 10">
    <name type="scientific">Enteractinococcus helveticum</name>
    <dbReference type="NCBI Taxonomy" id="1837282"/>
    <lineage>
        <taxon>Bacteria</taxon>
        <taxon>Bacillati</taxon>
        <taxon>Actinomycetota</taxon>
        <taxon>Actinomycetes</taxon>
        <taxon>Micrococcales</taxon>
        <taxon>Micrococcaceae</taxon>
    </lineage>
</organism>
<evidence type="ECO:0000313" key="9">
    <source>
        <dbReference type="EMBL" id="OAV61170.1"/>
    </source>
</evidence>
<protein>
    <recommendedName>
        <fullName evidence="8">CopC domain-containing protein</fullName>
    </recommendedName>
</protein>
<evidence type="ECO:0000259" key="8">
    <source>
        <dbReference type="Pfam" id="PF04234"/>
    </source>
</evidence>
<proteinExistence type="predicted"/>
<dbReference type="PANTHER" id="PTHR34820">
    <property type="entry name" value="INNER MEMBRANE PROTEIN YEBZ"/>
    <property type="match status" value="1"/>
</dbReference>
<feature type="region of interest" description="Disordered" evidence="5">
    <location>
        <begin position="123"/>
        <end position="176"/>
    </location>
</feature>
<feature type="transmembrane region" description="Helical" evidence="6">
    <location>
        <begin position="184"/>
        <end position="205"/>
    </location>
</feature>
<feature type="chain" id="PRO_5008597181" description="CopC domain-containing protein" evidence="7">
    <location>
        <begin position="32"/>
        <end position="220"/>
    </location>
</feature>